<dbReference type="PROSITE" id="PS00101">
    <property type="entry name" value="HEXAPEP_TRANSFERASES"/>
    <property type="match status" value="1"/>
</dbReference>
<evidence type="ECO:0000256" key="7">
    <source>
        <dbReference type="PIRNR" id="PIRNR000441"/>
    </source>
</evidence>
<dbReference type="Gene3D" id="1.10.3130.10">
    <property type="entry name" value="serine acetyltransferase, domain 1"/>
    <property type="match status" value="1"/>
</dbReference>
<dbReference type="FunFam" id="2.160.10.10:FF:000007">
    <property type="entry name" value="Serine acetyltransferase"/>
    <property type="match status" value="1"/>
</dbReference>
<name>A0A9X4P1U4_9BURK</name>
<proteinExistence type="inferred from homology"/>
<dbReference type="GO" id="GO:0005737">
    <property type="term" value="C:cytoplasm"/>
    <property type="evidence" value="ECO:0007669"/>
    <property type="project" value="InterPro"/>
</dbReference>
<evidence type="ECO:0000313" key="9">
    <source>
        <dbReference type="Proteomes" id="UP001152876"/>
    </source>
</evidence>
<keyword evidence="5 7" id="KW-0012">Acyltransferase</keyword>
<protein>
    <recommendedName>
        <fullName evidence="7">Serine acetyltransferase</fullName>
        <ecNumber evidence="7">2.3.1.30</ecNumber>
    </recommendedName>
</protein>
<comment type="catalytic activity">
    <reaction evidence="6 7">
        <text>L-serine + acetyl-CoA = O-acetyl-L-serine + CoA</text>
        <dbReference type="Rhea" id="RHEA:24560"/>
        <dbReference type="ChEBI" id="CHEBI:33384"/>
        <dbReference type="ChEBI" id="CHEBI:57287"/>
        <dbReference type="ChEBI" id="CHEBI:57288"/>
        <dbReference type="ChEBI" id="CHEBI:58340"/>
        <dbReference type="EC" id="2.3.1.30"/>
    </reaction>
</comment>
<dbReference type="EMBL" id="AOGK01000003">
    <property type="protein sequence ID" value="MDG5974548.1"/>
    <property type="molecule type" value="Genomic_DNA"/>
</dbReference>
<dbReference type="InterPro" id="IPR005881">
    <property type="entry name" value="Ser_O-AcTrfase"/>
</dbReference>
<keyword evidence="2" id="KW-0028">Amino-acid biosynthesis</keyword>
<evidence type="ECO:0000256" key="2">
    <source>
        <dbReference type="ARBA" id="ARBA00022605"/>
    </source>
</evidence>
<keyword evidence="4" id="KW-0677">Repeat</keyword>
<dbReference type="InterPro" id="IPR053376">
    <property type="entry name" value="Serine_acetyltransferase"/>
</dbReference>
<dbReference type="GO" id="GO:0006535">
    <property type="term" value="P:cysteine biosynthetic process from serine"/>
    <property type="evidence" value="ECO:0007669"/>
    <property type="project" value="InterPro"/>
</dbReference>
<dbReference type="OrthoDB" id="9801456at2"/>
<sequence length="260" mass="27625">MKAAPNISTSAPRASWWSLLREDARCVLARDPAARSLLEVWTIYPGVQAIALHRLAHALWARGWRYLPRWLSFAARWFTQVDIHPGASIGARFFIDHGTGVVIGETAEIGDDVTLYHGVTLGGTSWNPGKRHPTLGHAVVVGAGAKILGPIRVGDRARVAANSVVIEAVPDGATVVGIPGRVVAPGRRTTHGFDLDHHLIPDPVGKAIACLLDRVAQLEHALAHSQGLASADNACGLCDDQCAEPGFANATSHLQPATVE</sequence>
<evidence type="ECO:0000256" key="4">
    <source>
        <dbReference type="ARBA" id="ARBA00022737"/>
    </source>
</evidence>
<keyword evidence="3 7" id="KW-0808">Transferase</keyword>
<keyword evidence="9" id="KW-1185">Reference proteome</keyword>
<dbReference type="NCBIfam" id="TIGR01172">
    <property type="entry name" value="cysE"/>
    <property type="match status" value="1"/>
</dbReference>
<dbReference type="InterPro" id="IPR045304">
    <property type="entry name" value="LbH_SAT"/>
</dbReference>
<dbReference type="AlphaFoldDB" id="A0A9X4P1U4"/>
<dbReference type="PIRSF" id="PIRSF000441">
    <property type="entry name" value="CysE"/>
    <property type="match status" value="1"/>
</dbReference>
<organism evidence="8 9">
    <name type="scientific">Hydrogenophaga taeniospiralis CCUG 15921</name>
    <dbReference type="NCBI Taxonomy" id="1281780"/>
    <lineage>
        <taxon>Bacteria</taxon>
        <taxon>Pseudomonadati</taxon>
        <taxon>Pseudomonadota</taxon>
        <taxon>Betaproteobacteria</taxon>
        <taxon>Burkholderiales</taxon>
        <taxon>Comamonadaceae</taxon>
        <taxon>Hydrogenophaga</taxon>
    </lineage>
</organism>
<dbReference type="Proteomes" id="UP001152876">
    <property type="component" value="Unassembled WGS sequence"/>
</dbReference>
<comment type="caution">
    <text evidence="8">The sequence shown here is derived from an EMBL/GenBank/DDBJ whole genome shotgun (WGS) entry which is preliminary data.</text>
</comment>
<dbReference type="PANTHER" id="PTHR42811">
    <property type="entry name" value="SERINE ACETYLTRANSFERASE"/>
    <property type="match status" value="1"/>
</dbReference>
<dbReference type="SUPFAM" id="SSF51161">
    <property type="entry name" value="Trimeric LpxA-like enzymes"/>
    <property type="match status" value="1"/>
</dbReference>
<reference evidence="8" key="1">
    <citation type="submission" date="2013-01" db="EMBL/GenBank/DDBJ databases">
        <title>Genome draft of Hydrogenophaga taeniospiralis 2K1.</title>
        <authorList>
            <person name="Gomila M."/>
            <person name="Lalucat J."/>
        </authorList>
    </citation>
    <scope>NUCLEOTIDE SEQUENCE</scope>
    <source>
        <strain evidence="8">CCUG 15921</strain>
    </source>
</reference>
<dbReference type="NCBIfam" id="NF041874">
    <property type="entry name" value="EPS_EpsC"/>
    <property type="match status" value="1"/>
</dbReference>
<accession>A0A9X4P1U4</accession>
<evidence type="ECO:0000256" key="3">
    <source>
        <dbReference type="ARBA" id="ARBA00022679"/>
    </source>
</evidence>
<comment type="similarity">
    <text evidence="1 7">Belongs to the transferase hexapeptide repeat family.</text>
</comment>
<dbReference type="GO" id="GO:0009001">
    <property type="term" value="F:serine O-acetyltransferase activity"/>
    <property type="evidence" value="ECO:0007669"/>
    <property type="project" value="UniProtKB-EC"/>
</dbReference>
<dbReference type="InterPro" id="IPR018357">
    <property type="entry name" value="Hexapep_transf_CS"/>
</dbReference>
<gene>
    <name evidence="8" type="ORF">H010_04747</name>
</gene>
<dbReference type="Gene3D" id="2.160.10.10">
    <property type="entry name" value="Hexapeptide repeat proteins"/>
    <property type="match status" value="1"/>
</dbReference>
<dbReference type="RefSeq" id="WP_068173391.1">
    <property type="nucleotide sequence ID" value="NZ_AOGK01000003.1"/>
</dbReference>
<dbReference type="CDD" id="cd03354">
    <property type="entry name" value="LbH_SAT"/>
    <property type="match status" value="1"/>
</dbReference>
<dbReference type="EC" id="2.3.1.30" evidence="7"/>
<dbReference type="InterPro" id="IPR011004">
    <property type="entry name" value="Trimer_LpxA-like_sf"/>
</dbReference>
<evidence type="ECO:0000256" key="6">
    <source>
        <dbReference type="ARBA" id="ARBA00049486"/>
    </source>
</evidence>
<evidence type="ECO:0000256" key="5">
    <source>
        <dbReference type="ARBA" id="ARBA00023315"/>
    </source>
</evidence>
<dbReference type="InterPro" id="IPR042122">
    <property type="entry name" value="Ser_AcTrfase_N_sf"/>
</dbReference>
<evidence type="ECO:0000256" key="1">
    <source>
        <dbReference type="ARBA" id="ARBA00007274"/>
    </source>
</evidence>
<evidence type="ECO:0000313" key="8">
    <source>
        <dbReference type="EMBL" id="MDG5974548.1"/>
    </source>
</evidence>